<evidence type="ECO:0000256" key="1">
    <source>
        <dbReference type="ARBA" id="ARBA00023157"/>
    </source>
</evidence>
<feature type="disulfide bond" evidence="2">
    <location>
        <begin position="49"/>
        <end position="110"/>
    </location>
</feature>
<evidence type="ECO:0000259" key="3">
    <source>
        <dbReference type="PROSITE" id="PS50287"/>
    </source>
</evidence>
<evidence type="ECO:0000313" key="4">
    <source>
        <dbReference type="Ensembl" id="ENSMMOP00000011456.1"/>
    </source>
</evidence>
<evidence type="ECO:0000256" key="2">
    <source>
        <dbReference type="PROSITE-ProRule" id="PRU00196"/>
    </source>
</evidence>
<dbReference type="PANTHER" id="PTHR48071">
    <property type="entry name" value="SRCR DOMAIN-CONTAINING PROTEIN"/>
    <property type="match status" value="1"/>
</dbReference>
<dbReference type="PANTHER" id="PTHR48071:SF23">
    <property type="entry name" value="SI:CH211-150O23.3"/>
    <property type="match status" value="1"/>
</dbReference>
<accession>A0A3Q3W535</accession>
<reference evidence="4" key="2">
    <citation type="submission" date="2025-09" db="UniProtKB">
        <authorList>
            <consortium name="Ensembl"/>
        </authorList>
    </citation>
    <scope>IDENTIFICATION</scope>
</reference>
<dbReference type="InterPro" id="IPR036772">
    <property type="entry name" value="SRCR-like_dom_sf"/>
</dbReference>
<dbReference type="Proteomes" id="UP000261620">
    <property type="component" value="Unplaced"/>
</dbReference>
<dbReference type="GO" id="GO:0005615">
    <property type="term" value="C:extracellular space"/>
    <property type="evidence" value="ECO:0007669"/>
    <property type="project" value="TreeGrafter"/>
</dbReference>
<organism evidence="4 5">
    <name type="scientific">Mola mola</name>
    <name type="common">Ocean sunfish</name>
    <name type="synonym">Tetraodon mola</name>
    <dbReference type="NCBI Taxonomy" id="94237"/>
    <lineage>
        <taxon>Eukaryota</taxon>
        <taxon>Metazoa</taxon>
        <taxon>Chordata</taxon>
        <taxon>Craniata</taxon>
        <taxon>Vertebrata</taxon>
        <taxon>Euteleostomi</taxon>
        <taxon>Actinopterygii</taxon>
        <taxon>Neopterygii</taxon>
        <taxon>Teleostei</taxon>
        <taxon>Neoteleostei</taxon>
        <taxon>Acanthomorphata</taxon>
        <taxon>Eupercaria</taxon>
        <taxon>Tetraodontiformes</taxon>
        <taxon>Molidae</taxon>
        <taxon>Mola</taxon>
    </lineage>
</organism>
<feature type="disulfide bond" evidence="2">
    <location>
        <begin position="36"/>
        <end position="100"/>
    </location>
</feature>
<dbReference type="Pfam" id="PF00530">
    <property type="entry name" value="SRCR"/>
    <property type="match status" value="1"/>
</dbReference>
<dbReference type="PROSITE" id="PS50287">
    <property type="entry name" value="SRCR_2"/>
    <property type="match status" value="1"/>
</dbReference>
<dbReference type="InterPro" id="IPR001190">
    <property type="entry name" value="SRCR"/>
</dbReference>
<dbReference type="SMART" id="SM00202">
    <property type="entry name" value="SR"/>
    <property type="match status" value="1"/>
</dbReference>
<keyword evidence="5" id="KW-1185">Reference proteome</keyword>
<dbReference type="GO" id="GO:0004252">
    <property type="term" value="F:serine-type endopeptidase activity"/>
    <property type="evidence" value="ECO:0007669"/>
    <property type="project" value="TreeGrafter"/>
</dbReference>
<reference evidence="4" key="1">
    <citation type="submission" date="2025-08" db="UniProtKB">
        <authorList>
            <consortium name="Ensembl"/>
        </authorList>
    </citation>
    <scope>IDENTIFICATION</scope>
</reference>
<dbReference type="OMA" id="CTHRNDI"/>
<protein>
    <recommendedName>
        <fullName evidence="3">SRCR domain-containing protein</fullName>
    </recommendedName>
</protein>
<dbReference type="SUPFAM" id="SSF56487">
    <property type="entry name" value="SRCR-like"/>
    <property type="match status" value="1"/>
</dbReference>
<feature type="domain" description="SRCR" evidence="3">
    <location>
        <begin position="11"/>
        <end position="111"/>
    </location>
</feature>
<dbReference type="Gene3D" id="3.10.250.10">
    <property type="entry name" value="SRCR-like domain"/>
    <property type="match status" value="1"/>
</dbReference>
<keyword evidence="1 2" id="KW-1015">Disulfide bond</keyword>
<dbReference type="GO" id="GO:0005886">
    <property type="term" value="C:plasma membrane"/>
    <property type="evidence" value="ECO:0007669"/>
    <property type="project" value="TreeGrafter"/>
</dbReference>
<name>A0A3Q3W535_MOLML</name>
<dbReference type="FunFam" id="3.10.250.10:FF:000009">
    <property type="entry name" value="WC1"/>
    <property type="match status" value="1"/>
</dbReference>
<proteinExistence type="predicted"/>
<dbReference type="PRINTS" id="PR00258">
    <property type="entry name" value="SPERACTRCPTR"/>
</dbReference>
<feature type="disulfide bond" evidence="2">
    <location>
        <begin position="80"/>
        <end position="90"/>
    </location>
</feature>
<evidence type="ECO:0000313" key="5">
    <source>
        <dbReference type="Proteomes" id="UP000261620"/>
    </source>
</evidence>
<dbReference type="Ensembl" id="ENSMMOT00000011652.1">
    <property type="protein sequence ID" value="ENSMMOP00000011456.1"/>
    <property type="gene ID" value="ENSMMOG00000008812.1"/>
</dbReference>
<sequence length="153" mass="16345">SQPPLTYWGGVRLANGDNKCSGRVEVLRHDQWGTVCDHGWDMREANVVCLELGCGLAESATLGAAFGAGRGEIWLRHVQCTGHESSLTRCGVILHNNSYCSHENDAGVKCSVLTSPAPPRSMPRAPTRATTTACIVSSWVDAPLSPEKASPCQ</sequence>
<dbReference type="PROSITE" id="PS00420">
    <property type="entry name" value="SRCR_1"/>
    <property type="match status" value="1"/>
</dbReference>
<dbReference type="AlphaFoldDB" id="A0A3Q3W535"/>
<dbReference type="GO" id="GO:0031638">
    <property type="term" value="P:zymogen activation"/>
    <property type="evidence" value="ECO:0007669"/>
    <property type="project" value="TreeGrafter"/>
</dbReference>